<keyword evidence="2" id="KW-0808">Transferase</keyword>
<evidence type="ECO:0000259" key="1">
    <source>
        <dbReference type="PROSITE" id="PS50526"/>
    </source>
</evidence>
<evidence type="ECO:0000313" key="3">
    <source>
        <dbReference type="Proteomes" id="UP000285326"/>
    </source>
</evidence>
<dbReference type="GO" id="GO:0005524">
    <property type="term" value="F:ATP binding"/>
    <property type="evidence" value="ECO:0007669"/>
    <property type="project" value="InterPro"/>
</dbReference>
<sequence length="253" mass="29204">MLSRKDISIQKIVDIIESGQMPTDWLTVSLYPKEREFKLAARTFSMMVFETRVYLICLESNLSDMVYPYIRQQTMTQTKNEIIQCYGTLTKPATRDRVHRLFLEIDLSRRNLKWRDLLIRQIGEDLNDMFGMNIAFSMVHEIFKKCLIVVRHNQYPPSGLNISPPPESDLLWYNHEGGFEGIDRTLGQGDNQVILAYISVPPSEEPATYIKQLTVDITREVAKSCELVVQDTIPHECLESTSVITYSNVMVMS</sequence>
<dbReference type="GO" id="GO:0004482">
    <property type="term" value="F:mRNA 5'-cap (guanine-N7-)-methyltransferase activity"/>
    <property type="evidence" value="ECO:0007669"/>
    <property type="project" value="InterPro"/>
</dbReference>
<dbReference type="Pfam" id="PF00946">
    <property type="entry name" value="Mononeg_RNA_pol"/>
    <property type="match status" value="1"/>
</dbReference>
<organism evidence="2 3">
    <name type="scientific">Golovinomyces cichoracearum</name>
    <dbReference type="NCBI Taxonomy" id="62708"/>
    <lineage>
        <taxon>Eukaryota</taxon>
        <taxon>Fungi</taxon>
        <taxon>Dikarya</taxon>
        <taxon>Ascomycota</taxon>
        <taxon>Pezizomycotina</taxon>
        <taxon>Leotiomycetes</taxon>
        <taxon>Erysiphales</taxon>
        <taxon>Erysiphaceae</taxon>
        <taxon>Golovinomyces</taxon>
    </lineage>
</organism>
<dbReference type="AlphaFoldDB" id="A0A420J868"/>
<evidence type="ECO:0000313" key="2">
    <source>
        <dbReference type="EMBL" id="RKF82956.1"/>
    </source>
</evidence>
<dbReference type="EMBL" id="MCBS01016535">
    <property type="protein sequence ID" value="RKF82956.1"/>
    <property type="molecule type" value="Genomic_DNA"/>
</dbReference>
<proteinExistence type="predicted"/>
<name>A0A420J868_9PEZI</name>
<keyword evidence="2" id="KW-0548">Nucleotidyltransferase</keyword>
<dbReference type="GO" id="GO:0003968">
    <property type="term" value="F:RNA-directed RNA polymerase activity"/>
    <property type="evidence" value="ECO:0007669"/>
    <property type="project" value="UniProtKB-KW"/>
</dbReference>
<reference evidence="2 3" key="1">
    <citation type="journal article" date="2018" name="BMC Genomics">
        <title>Comparative genome analyses reveal sequence features reflecting distinct modes of host-adaptation between dicot and monocot powdery mildew.</title>
        <authorList>
            <person name="Wu Y."/>
            <person name="Ma X."/>
            <person name="Pan Z."/>
            <person name="Kale S.D."/>
            <person name="Song Y."/>
            <person name="King H."/>
            <person name="Zhang Q."/>
            <person name="Presley C."/>
            <person name="Deng X."/>
            <person name="Wei C.I."/>
            <person name="Xiao S."/>
        </authorList>
    </citation>
    <scope>NUCLEOTIDE SEQUENCE [LARGE SCALE GENOMIC DNA]</scope>
    <source>
        <strain evidence="2">UMSG1</strain>
    </source>
</reference>
<gene>
    <name evidence="2" type="ORF">GcM1_165008</name>
</gene>
<accession>A0A420J868</accession>
<dbReference type="Proteomes" id="UP000285326">
    <property type="component" value="Unassembled WGS sequence"/>
</dbReference>
<comment type="caution">
    <text evidence="2">The sequence shown here is derived from an EMBL/GenBank/DDBJ whole genome shotgun (WGS) entry which is preliminary data.</text>
</comment>
<dbReference type="InterPro" id="IPR014023">
    <property type="entry name" value="Mononeg_RNA_pol_cat"/>
</dbReference>
<feature type="domain" description="RdRp catalytic" evidence="1">
    <location>
        <begin position="99"/>
        <end position="253"/>
    </location>
</feature>
<keyword evidence="2" id="KW-0696">RNA-directed RNA polymerase</keyword>
<protein>
    <submittedName>
        <fullName evidence="2">RNA-directed RNA polymerase L</fullName>
    </submittedName>
</protein>
<dbReference type="PROSITE" id="PS50526">
    <property type="entry name" value="RDRP_SSRNA_NEG_NONSEG"/>
    <property type="match status" value="1"/>
</dbReference>